<evidence type="ECO:0000313" key="4">
    <source>
        <dbReference type="Proteomes" id="UP000006251"/>
    </source>
</evidence>
<dbReference type="Gene3D" id="3.90.180.10">
    <property type="entry name" value="Medium-chain alcohol dehydrogenases, catalytic domain"/>
    <property type="match status" value="1"/>
</dbReference>
<evidence type="ECO:0000256" key="1">
    <source>
        <dbReference type="ARBA" id="ARBA00023002"/>
    </source>
</evidence>
<evidence type="ECO:0000259" key="2">
    <source>
        <dbReference type="SMART" id="SM00829"/>
    </source>
</evidence>
<protein>
    <submittedName>
        <fullName evidence="3">Probable NADP-dependent oxidoreductase P2</fullName>
    </submittedName>
</protein>
<evidence type="ECO:0000313" key="3">
    <source>
        <dbReference type="EMBL" id="GAC29036.1"/>
    </source>
</evidence>
<dbReference type="Pfam" id="PF00107">
    <property type="entry name" value="ADH_zinc_N"/>
    <property type="match status" value="1"/>
</dbReference>
<dbReference type="EMBL" id="BAEQ01000040">
    <property type="protein sequence ID" value="GAC29036.1"/>
    <property type="molecule type" value="Genomic_DNA"/>
</dbReference>
<dbReference type="Gene3D" id="3.40.50.720">
    <property type="entry name" value="NAD(P)-binding Rossmann-like Domain"/>
    <property type="match status" value="1"/>
</dbReference>
<comment type="caution">
    <text evidence="3">The sequence shown here is derived from an EMBL/GenBank/DDBJ whole genome shotgun (WGS) entry which is preliminary data.</text>
</comment>
<reference evidence="4" key="1">
    <citation type="journal article" date="2014" name="Environ. Microbiol.">
        <title>Comparative genomics of the marine bacterial genus Glaciecola reveals the high degree of genomic diversity and genomic characteristic for cold adaptation.</title>
        <authorList>
            <person name="Qin Q.L."/>
            <person name="Xie B.B."/>
            <person name="Yu Y."/>
            <person name="Shu Y.L."/>
            <person name="Rong J.C."/>
            <person name="Zhang Y.J."/>
            <person name="Zhao D.L."/>
            <person name="Chen X.L."/>
            <person name="Zhang X.Y."/>
            <person name="Chen B."/>
            <person name="Zhou B.C."/>
            <person name="Zhang Y.Z."/>
        </authorList>
    </citation>
    <scope>NUCLEOTIDE SEQUENCE [LARGE SCALE GENOMIC DNA]</scope>
    <source>
        <strain evidence="4">ACAM 615</strain>
    </source>
</reference>
<dbReference type="OrthoDB" id="9805663at2"/>
<dbReference type="Proteomes" id="UP000006251">
    <property type="component" value="Unassembled WGS sequence"/>
</dbReference>
<dbReference type="CDD" id="cd05288">
    <property type="entry name" value="PGDH"/>
    <property type="match status" value="1"/>
</dbReference>
<gene>
    <name evidence="3" type="ORF">GPAL_2175</name>
</gene>
<organism evidence="3 4">
    <name type="scientific">Brumicola pallidula DSM 14239 = ACAM 615</name>
    <dbReference type="NCBI Taxonomy" id="1121922"/>
    <lineage>
        <taxon>Bacteria</taxon>
        <taxon>Pseudomonadati</taxon>
        <taxon>Pseudomonadota</taxon>
        <taxon>Gammaproteobacteria</taxon>
        <taxon>Alteromonadales</taxon>
        <taxon>Alteromonadaceae</taxon>
        <taxon>Brumicola</taxon>
    </lineage>
</organism>
<dbReference type="InterPro" id="IPR013149">
    <property type="entry name" value="ADH-like_C"/>
</dbReference>
<dbReference type="PANTHER" id="PTHR43205">
    <property type="entry name" value="PROSTAGLANDIN REDUCTASE"/>
    <property type="match status" value="1"/>
</dbReference>
<dbReference type="GO" id="GO:0016628">
    <property type="term" value="F:oxidoreductase activity, acting on the CH-CH group of donors, NAD or NADP as acceptor"/>
    <property type="evidence" value="ECO:0007669"/>
    <property type="project" value="InterPro"/>
</dbReference>
<name>K6YYI0_9ALTE</name>
<proteinExistence type="predicted"/>
<dbReference type="PANTHER" id="PTHR43205:SF7">
    <property type="entry name" value="PROSTAGLANDIN REDUCTASE 1"/>
    <property type="match status" value="1"/>
</dbReference>
<dbReference type="InterPro" id="IPR011032">
    <property type="entry name" value="GroES-like_sf"/>
</dbReference>
<feature type="domain" description="Enoyl reductase (ER)" evidence="2">
    <location>
        <begin position="16"/>
        <end position="334"/>
    </location>
</feature>
<dbReference type="InterPro" id="IPR041694">
    <property type="entry name" value="ADH_N_2"/>
</dbReference>
<dbReference type="SUPFAM" id="SSF50129">
    <property type="entry name" value="GroES-like"/>
    <property type="match status" value="1"/>
</dbReference>
<dbReference type="RefSeq" id="WP_006011553.1">
    <property type="nucleotide sequence ID" value="NZ_BAEQ01000040.1"/>
</dbReference>
<dbReference type="Pfam" id="PF16884">
    <property type="entry name" value="ADH_N_2"/>
    <property type="match status" value="1"/>
</dbReference>
<dbReference type="FunFam" id="3.40.50.720:FF:000121">
    <property type="entry name" value="Prostaglandin reductase 2"/>
    <property type="match status" value="1"/>
</dbReference>
<dbReference type="SMART" id="SM00829">
    <property type="entry name" value="PKS_ER"/>
    <property type="match status" value="1"/>
</dbReference>
<dbReference type="InterPro" id="IPR036291">
    <property type="entry name" value="NAD(P)-bd_dom_sf"/>
</dbReference>
<dbReference type="AlphaFoldDB" id="K6YYI0"/>
<keyword evidence="4" id="KW-1185">Reference proteome</keyword>
<dbReference type="InterPro" id="IPR045010">
    <property type="entry name" value="MDR_fam"/>
</dbReference>
<dbReference type="SUPFAM" id="SSF51735">
    <property type="entry name" value="NAD(P)-binding Rossmann-fold domains"/>
    <property type="match status" value="1"/>
</dbReference>
<accession>K6YYI0</accession>
<sequence>MNKQILLNKRPQKIMTSDDFKLEIVDIPKLKDGEVLLKNSYLSIDAGFRFWMNEGSGNNILPAMALGQPVQGIVLGTVIESKNPSYKQGDKLMTRSAWQEYSVITAENDTVYPLPTAWECDDSLYLGVLGETGMSAYIGTVDMGQLKQGDTALISAAAGAAGIVAGQIAKINGAKVIGITSSDQKSQKLINEFGFDRCLNYKSSTPLSELIADECPNGVDYYFDSVGGQMLEDAIANIAQNGRIALCGAIASYSSLEPQLGPKNLFNLVVRQASMKGLMTHYESDRYDEMRGQLFKWMQQGTLKNAESCFEGIEHAPAAFCGMFTGNNFGKTIIKL</sequence>
<dbReference type="InterPro" id="IPR020843">
    <property type="entry name" value="ER"/>
</dbReference>
<keyword evidence="1" id="KW-0560">Oxidoreductase</keyword>